<keyword evidence="1" id="KW-0472">Membrane</keyword>
<feature type="transmembrane region" description="Helical" evidence="1">
    <location>
        <begin position="272"/>
        <end position="289"/>
    </location>
</feature>
<keyword evidence="1" id="KW-1133">Transmembrane helix</keyword>
<dbReference type="Proteomes" id="UP000467240">
    <property type="component" value="Unassembled WGS sequence"/>
</dbReference>
<sequence length="333" mass="35709">MSDVIRTYISGLFTDLPQTPEVERARTELLQMSEDKYQQLRADGSSDAEATGRVITEFGNLDELADDLGIRDAVGGEETAPLALTEQEIDTILERSLRGARLVAAGVGIIILGVALLVALVDRGPVPFVIGMVGMLVAIASGVGSIIFGASMRRGLERIGSADARVPAEILPKLRPALERAEQRRTIGIVAGVALIILGVAFPIVVPLLAPERWVLLGASALLVCTAIGVYAIVSSTMRHGAYETLTTPWRTHLDQAQEDESWSGPGGTVAAVYWPVAVLVFLSWSFIWDAWDRSWIVWPIAGVAFPVVVLITRQITLARGTSDTTSGRTGRS</sequence>
<accession>A0A7J5BSH4</accession>
<evidence type="ECO:0000256" key="1">
    <source>
        <dbReference type="SAM" id="Phobius"/>
    </source>
</evidence>
<protein>
    <submittedName>
        <fullName evidence="2">Uncharacterized protein</fullName>
    </submittedName>
</protein>
<dbReference type="RefSeq" id="WP_158040421.1">
    <property type="nucleotide sequence ID" value="NZ_JACCFV010000001.1"/>
</dbReference>
<organism evidence="2 3">
    <name type="scientific">Pseudoclavibacter chungangensis</name>
    <dbReference type="NCBI Taxonomy" id="587635"/>
    <lineage>
        <taxon>Bacteria</taxon>
        <taxon>Bacillati</taxon>
        <taxon>Actinomycetota</taxon>
        <taxon>Actinomycetes</taxon>
        <taxon>Micrococcales</taxon>
        <taxon>Microbacteriaceae</taxon>
        <taxon>Pseudoclavibacter</taxon>
    </lineage>
</organism>
<dbReference type="InterPro" id="IPR047928">
    <property type="entry name" value="Perm_prefix_1"/>
</dbReference>
<dbReference type="AlphaFoldDB" id="A0A7J5BSH4"/>
<keyword evidence="1" id="KW-0812">Transmembrane</keyword>
<proteinExistence type="predicted"/>
<gene>
    <name evidence="2" type="ORF">F8O01_08390</name>
</gene>
<keyword evidence="3" id="KW-1185">Reference proteome</keyword>
<dbReference type="NCBIfam" id="NF038403">
    <property type="entry name" value="perm_prefix_1"/>
    <property type="match status" value="1"/>
</dbReference>
<name>A0A7J5BSH4_9MICO</name>
<feature type="transmembrane region" description="Helical" evidence="1">
    <location>
        <begin position="127"/>
        <end position="148"/>
    </location>
</feature>
<comment type="caution">
    <text evidence="2">The sequence shown here is derived from an EMBL/GenBank/DDBJ whole genome shotgun (WGS) entry which is preliminary data.</text>
</comment>
<reference evidence="2 3" key="1">
    <citation type="submission" date="2019-09" db="EMBL/GenBank/DDBJ databases">
        <title>Phylogeny of genus Pseudoclavibacter and closely related genus.</title>
        <authorList>
            <person name="Li Y."/>
        </authorList>
    </citation>
    <scope>NUCLEOTIDE SEQUENCE [LARGE SCALE GENOMIC DNA]</scope>
    <source>
        <strain evidence="2 3">DSM 23821</strain>
    </source>
</reference>
<evidence type="ECO:0000313" key="2">
    <source>
        <dbReference type="EMBL" id="KAB1657255.1"/>
    </source>
</evidence>
<dbReference type="EMBL" id="WBJZ01000009">
    <property type="protein sequence ID" value="KAB1657255.1"/>
    <property type="molecule type" value="Genomic_DNA"/>
</dbReference>
<feature type="transmembrane region" description="Helical" evidence="1">
    <location>
        <begin position="187"/>
        <end position="208"/>
    </location>
</feature>
<feature type="transmembrane region" description="Helical" evidence="1">
    <location>
        <begin position="295"/>
        <end position="313"/>
    </location>
</feature>
<feature type="transmembrane region" description="Helical" evidence="1">
    <location>
        <begin position="102"/>
        <end position="121"/>
    </location>
</feature>
<dbReference type="OrthoDB" id="9815852at2"/>
<feature type="transmembrane region" description="Helical" evidence="1">
    <location>
        <begin position="214"/>
        <end position="234"/>
    </location>
</feature>
<evidence type="ECO:0000313" key="3">
    <source>
        <dbReference type="Proteomes" id="UP000467240"/>
    </source>
</evidence>